<dbReference type="AlphaFoldDB" id="A0A072NFS2"/>
<evidence type="ECO:0000313" key="2">
    <source>
        <dbReference type="Proteomes" id="UP000035057"/>
    </source>
</evidence>
<dbReference type="PATRIC" id="fig|1137280.3.peg.410"/>
<organism evidence="1 2">
    <name type="scientific">Marinobacter nitratireducens</name>
    <dbReference type="NCBI Taxonomy" id="1137280"/>
    <lineage>
        <taxon>Bacteria</taxon>
        <taxon>Pseudomonadati</taxon>
        <taxon>Pseudomonadota</taxon>
        <taxon>Gammaproteobacteria</taxon>
        <taxon>Pseudomonadales</taxon>
        <taxon>Marinobacteraceae</taxon>
        <taxon>Marinobacter</taxon>
    </lineage>
</organism>
<accession>A0A072NFS2</accession>
<dbReference type="STRING" id="1137280.D777_00594"/>
<sequence length="37" mass="3814">MDTCCDGVEGCGGGWLLGSFIGNDLIPDKSNPQTLSL</sequence>
<keyword evidence="2" id="KW-1185">Reference proteome</keyword>
<gene>
    <name evidence="1" type="ORF">D777_00594</name>
</gene>
<comment type="caution">
    <text evidence="1">The sequence shown here is derived from an EMBL/GenBank/DDBJ whole genome shotgun (WGS) entry which is preliminary data.</text>
</comment>
<evidence type="ECO:0000313" key="1">
    <source>
        <dbReference type="EMBL" id="KEF31960.1"/>
    </source>
</evidence>
<dbReference type="Proteomes" id="UP000035057">
    <property type="component" value="Unassembled WGS sequence"/>
</dbReference>
<proteinExistence type="predicted"/>
<dbReference type="EMBL" id="ANIE01000003">
    <property type="protein sequence ID" value="KEF31960.1"/>
    <property type="molecule type" value="Genomic_DNA"/>
</dbReference>
<name>A0A072NFS2_9GAMM</name>
<protein>
    <submittedName>
        <fullName evidence="1">Uncharacterized protein</fullName>
    </submittedName>
</protein>
<reference evidence="1 2" key="1">
    <citation type="submission" date="2012-12" db="EMBL/GenBank/DDBJ databases">
        <title>Genome assembly of Marinobacter sp. AK21.</title>
        <authorList>
            <person name="Khatri I."/>
            <person name="Kumar R."/>
            <person name="Vaidya B."/>
            <person name="Subramanian S."/>
            <person name="Pinnaka A."/>
        </authorList>
    </citation>
    <scope>NUCLEOTIDE SEQUENCE [LARGE SCALE GENOMIC DNA]</scope>
    <source>
        <strain evidence="1 2">AK21</strain>
    </source>
</reference>